<gene>
    <name evidence="2" type="ORF">LCGC14_2198300</name>
</gene>
<dbReference type="GO" id="GO:0005509">
    <property type="term" value="F:calcium ion binding"/>
    <property type="evidence" value="ECO:0007669"/>
    <property type="project" value="InterPro"/>
</dbReference>
<feature type="non-terminal residue" evidence="2">
    <location>
        <position position="72"/>
    </location>
</feature>
<dbReference type="SUPFAM" id="SSF47473">
    <property type="entry name" value="EF-hand"/>
    <property type="match status" value="1"/>
</dbReference>
<dbReference type="InterPro" id="IPR011992">
    <property type="entry name" value="EF-hand-dom_pair"/>
</dbReference>
<sequence>MTIRTNMKIAALSGLLALGGAAAFAQQSGGQNPFQQLDADGNGEITQAEFQAHAEARFAKVDADGDGFVTAD</sequence>
<dbReference type="PROSITE" id="PS50222">
    <property type="entry name" value="EF_HAND_2"/>
    <property type="match status" value="1"/>
</dbReference>
<dbReference type="Pfam" id="PF13202">
    <property type="entry name" value="EF-hand_5"/>
    <property type="match status" value="2"/>
</dbReference>
<comment type="caution">
    <text evidence="2">The sequence shown here is derived from an EMBL/GenBank/DDBJ whole genome shotgun (WGS) entry which is preliminary data.</text>
</comment>
<reference evidence="2" key="1">
    <citation type="journal article" date="2015" name="Nature">
        <title>Complex archaea that bridge the gap between prokaryotes and eukaryotes.</title>
        <authorList>
            <person name="Spang A."/>
            <person name="Saw J.H."/>
            <person name="Jorgensen S.L."/>
            <person name="Zaremba-Niedzwiedzka K."/>
            <person name="Martijn J."/>
            <person name="Lind A.E."/>
            <person name="van Eijk R."/>
            <person name="Schleper C."/>
            <person name="Guy L."/>
            <person name="Ettema T.J."/>
        </authorList>
    </citation>
    <scope>NUCLEOTIDE SEQUENCE</scope>
</reference>
<accession>A0A0F9GD74</accession>
<feature type="domain" description="EF-hand" evidence="1">
    <location>
        <begin position="49"/>
        <end position="72"/>
    </location>
</feature>
<dbReference type="AlphaFoldDB" id="A0A0F9GD74"/>
<evidence type="ECO:0000313" key="2">
    <source>
        <dbReference type="EMBL" id="KKL61137.1"/>
    </source>
</evidence>
<dbReference type="Gene3D" id="1.10.238.10">
    <property type="entry name" value="EF-hand"/>
    <property type="match status" value="1"/>
</dbReference>
<dbReference type="InterPro" id="IPR002048">
    <property type="entry name" value="EF_hand_dom"/>
</dbReference>
<dbReference type="EMBL" id="LAZR01028910">
    <property type="protein sequence ID" value="KKL61137.1"/>
    <property type="molecule type" value="Genomic_DNA"/>
</dbReference>
<evidence type="ECO:0000259" key="1">
    <source>
        <dbReference type="PROSITE" id="PS50222"/>
    </source>
</evidence>
<organism evidence="2">
    <name type="scientific">marine sediment metagenome</name>
    <dbReference type="NCBI Taxonomy" id="412755"/>
    <lineage>
        <taxon>unclassified sequences</taxon>
        <taxon>metagenomes</taxon>
        <taxon>ecological metagenomes</taxon>
    </lineage>
</organism>
<name>A0A0F9GD74_9ZZZZ</name>
<protein>
    <recommendedName>
        <fullName evidence="1">EF-hand domain-containing protein</fullName>
    </recommendedName>
</protein>
<proteinExistence type="predicted"/>